<evidence type="ECO:0000256" key="1">
    <source>
        <dbReference type="SAM" id="Phobius"/>
    </source>
</evidence>
<dbReference type="Proteomes" id="UP000076871">
    <property type="component" value="Unassembled WGS sequence"/>
</dbReference>
<reference evidence="2 3" key="1">
    <citation type="journal article" date="2016" name="Mol. Biol. Evol.">
        <title>Comparative Genomics of Early-Diverging Mushroom-Forming Fungi Provides Insights into the Origins of Lignocellulose Decay Capabilities.</title>
        <authorList>
            <person name="Nagy L.G."/>
            <person name="Riley R."/>
            <person name="Tritt A."/>
            <person name="Adam C."/>
            <person name="Daum C."/>
            <person name="Floudas D."/>
            <person name="Sun H."/>
            <person name="Yadav J.S."/>
            <person name="Pangilinan J."/>
            <person name="Larsson K.H."/>
            <person name="Matsuura K."/>
            <person name="Barry K."/>
            <person name="Labutti K."/>
            <person name="Kuo R."/>
            <person name="Ohm R.A."/>
            <person name="Bhattacharya S.S."/>
            <person name="Shirouzu T."/>
            <person name="Yoshinaga Y."/>
            <person name="Martin F.M."/>
            <person name="Grigoriev I.V."/>
            <person name="Hibbett D.S."/>
        </authorList>
    </citation>
    <scope>NUCLEOTIDE SEQUENCE [LARGE SCALE GENOMIC DNA]</scope>
    <source>
        <strain evidence="2 3">93-53</strain>
    </source>
</reference>
<keyword evidence="1" id="KW-1133">Transmembrane helix</keyword>
<gene>
    <name evidence="2" type="ORF">LAESUDRAFT_557194</name>
</gene>
<organism evidence="2 3">
    <name type="scientific">Laetiporus sulphureus 93-53</name>
    <dbReference type="NCBI Taxonomy" id="1314785"/>
    <lineage>
        <taxon>Eukaryota</taxon>
        <taxon>Fungi</taxon>
        <taxon>Dikarya</taxon>
        <taxon>Basidiomycota</taxon>
        <taxon>Agaricomycotina</taxon>
        <taxon>Agaricomycetes</taxon>
        <taxon>Polyporales</taxon>
        <taxon>Laetiporus</taxon>
    </lineage>
</organism>
<evidence type="ECO:0000313" key="2">
    <source>
        <dbReference type="EMBL" id="KZT00404.1"/>
    </source>
</evidence>
<protein>
    <submittedName>
        <fullName evidence="2">Uncharacterized protein</fullName>
    </submittedName>
</protein>
<keyword evidence="3" id="KW-1185">Reference proteome</keyword>
<accession>A0A165B773</accession>
<dbReference type="InParanoid" id="A0A165B773"/>
<evidence type="ECO:0000313" key="3">
    <source>
        <dbReference type="Proteomes" id="UP000076871"/>
    </source>
</evidence>
<name>A0A165B773_9APHY</name>
<dbReference type="EMBL" id="KV427687">
    <property type="protein sequence ID" value="KZT00404.1"/>
    <property type="molecule type" value="Genomic_DNA"/>
</dbReference>
<feature type="transmembrane region" description="Helical" evidence="1">
    <location>
        <begin position="68"/>
        <end position="92"/>
    </location>
</feature>
<dbReference type="RefSeq" id="XP_040758144.1">
    <property type="nucleotide sequence ID" value="XM_040902937.1"/>
</dbReference>
<dbReference type="AlphaFoldDB" id="A0A165B773"/>
<keyword evidence="1" id="KW-0472">Membrane</keyword>
<keyword evidence="1" id="KW-0812">Transmembrane</keyword>
<dbReference type="GeneID" id="63819968"/>
<sequence length="111" mass="12015">MTRPKSSLSLAPSKVGATLCLSTLSQSRVRDLRNSHSASRLLPVIMAWHLQFSPRNFLMSHALYLECTAPFCVHSILILAVASGGLACILLLKCHLASRSFRGVPPVVSMA</sequence>
<proteinExistence type="predicted"/>